<dbReference type="InterPro" id="IPR050927">
    <property type="entry name" value="TRPM"/>
</dbReference>
<feature type="transmembrane region" description="Helical" evidence="5">
    <location>
        <begin position="22"/>
        <end position="40"/>
    </location>
</feature>
<accession>A0AA88YU08</accession>
<evidence type="ECO:0000256" key="1">
    <source>
        <dbReference type="ARBA" id="ARBA00004141"/>
    </source>
</evidence>
<feature type="transmembrane region" description="Helical" evidence="5">
    <location>
        <begin position="162"/>
        <end position="182"/>
    </location>
</feature>
<evidence type="ECO:0000259" key="6">
    <source>
        <dbReference type="Pfam" id="PF00520"/>
    </source>
</evidence>
<dbReference type="Pfam" id="PF00520">
    <property type="entry name" value="Ion_trans"/>
    <property type="match status" value="1"/>
</dbReference>
<feature type="transmembrane region" description="Helical" evidence="5">
    <location>
        <begin position="134"/>
        <end position="156"/>
    </location>
</feature>
<keyword evidence="2 5" id="KW-0812">Transmembrane</keyword>
<evidence type="ECO:0000313" key="8">
    <source>
        <dbReference type="Proteomes" id="UP001186944"/>
    </source>
</evidence>
<keyword evidence="4 5" id="KW-0472">Membrane</keyword>
<dbReference type="GO" id="GO:0099604">
    <property type="term" value="F:ligand-gated calcium channel activity"/>
    <property type="evidence" value="ECO:0007669"/>
    <property type="project" value="TreeGrafter"/>
</dbReference>
<keyword evidence="3 5" id="KW-1133">Transmembrane helix</keyword>
<dbReference type="GO" id="GO:0005886">
    <property type="term" value="C:plasma membrane"/>
    <property type="evidence" value="ECO:0007669"/>
    <property type="project" value="TreeGrafter"/>
</dbReference>
<feature type="domain" description="Ion transport" evidence="6">
    <location>
        <begin position="108"/>
        <end position="317"/>
    </location>
</feature>
<evidence type="ECO:0000256" key="5">
    <source>
        <dbReference type="SAM" id="Phobius"/>
    </source>
</evidence>
<keyword evidence="8" id="KW-1185">Reference proteome</keyword>
<protein>
    <recommendedName>
        <fullName evidence="6">Ion transport domain-containing protein</fullName>
    </recommendedName>
</protein>
<feature type="non-terminal residue" evidence="7">
    <location>
        <position position="1"/>
    </location>
</feature>
<comment type="subcellular location">
    <subcellularLocation>
        <location evidence="1">Membrane</location>
        <topology evidence="1">Multi-pass membrane protein</topology>
    </subcellularLocation>
</comment>
<dbReference type="AlphaFoldDB" id="A0AA88YU08"/>
<feature type="transmembrane region" description="Helical" evidence="5">
    <location>
        <begin position="203"/>
        <end position="224"/>
    </location>
</feature>
<evidence type="ECO:0000256" key="4">
    <source>
        <dbReference type="ARBA" id="ARBA00023136"/>
    </source>
</evidence>
<evidence type="ECO:0000313" key="7">
    <source>
        <dbReference type="EMBL" id="KAK3105406.1"/>
    </source>
</evidence>
<feature type="transmembrane region" description="Helical" evidence="5">
    <location>
        <begin position="285"/>
        <end position="310"/>
    </location>
</feature>
<evidence type="ECO:0000256" key="2">
    <source>
        <dbReference type="ARBA" id="ARBA00022692"/>
    </source>
</evidence>
<reference evidence="7" key="1">
    <citation type="submission" date="2019-08" db="EMBL/GenBank/DDBJ databases">
        <title>The improved chromosome-level genome for the pearl oyster Pinctada fucata martensii using PacBio sequencing and Hi-C.</title>
        <authorList>
            <person name="Zheng Z."/>
        </authorList>
    </citation>
    <scope>NUCLEOTIDE SEQUENCE</scope>
    <source>
        <strain evidence="7">ZZ-2019</strain>
        <tissue evidence="7">Adductor muscle</tissue>
    </source>
</reference>
<sequence>DPYFKLMILALLHQHQSLAKFAWQYTSYLLSPVFLGPFILQFSEIKEDDVNSSVKSDGKISYLVFLTMFSYTLLSGFGNELGNMEFILYLWVMSLALEEFVEGHLVWRRTMLNLGVWSISIQPSRFKLYFQDRWNIFDVVTILFFVVGVLCLYSGIYALEEIARVLLTISFLAFCMRILKAFSALENLGPKILMIAAMAKDMMYFLVIMFVFIVAYAVANYSLLYPQSTLNFDLILSVLRLGYWNMYAELLLEDIEIKTPSCTFNSMLYSNGTLPRCPEEHHRQIALVMMGIYLLFSNILLLNILIAMFADTYRRILDRKDSNWNYENYALIREFKAVPIIPIPLIAFIARLGESIYEACKKEKSVDSISRK</sequence>
<organism evidence="7 8">
    <name type="scientific">Pinctada imbricata</name>
    <name type="common">Atlantic pearl-oyster</name>
    <name type="synonym">Pinctada martensii</name>
    <dbReference type="NCBI Taxonomy" id="66713"/>
    <lineage>
        <taxon>Eukaryota</taxon>
        <taxon>Metazoa</taxon>
        <taxon>Spiralia</taxon>
        <taxon>Lophotrochozoa</taxon>
        <taxon>Mollusca</taxon>
        <taxon>Bivalvia</taxon>
        <taxon>Autobranchia</taxon>
        <taxon>Pteriomorphia</taxon>
        <taxon>Pterioida</taxon>
        <taxon>Pterioidea</taxon>
        <taxon>Pteriidae</taxon>
        <taxon>Pinctada</taxon>
    </lineage>
</organism>
<evidence type="ECO:0000256" key="3">
    <source>
        <dbReference type="ARBA" id="ARBA00022989"/>
    </source>
</evidence>
<proteinExistence type="predicted"/>
<name>A0AA88YU08_PINIB</name>
<feature type="transmembrane region" description="Helical" evidence="5">
    <location>
        <begin position="60"/>
        <end position="78"/>
    </location>
</feature>
<dbReference type="EMBL" id="VSWD01000004">
    <property type="protein sequence ID" value="KAK3105406.1"/>
    <property type="molecule type" value="Genomic_DNA"/>
</dbReference>
<dbReference type="InterPro" id="IPR005821">
    <property type="entry name" value="Ion_trans_dom"/>
</dbReference>
<dbReference type="PANTHER" id="PTHR13800">
    <property type="entry name" value="TRANSIENT RECEPTOR POTENTIAL CATION CHANNEL, SUBFAMILY M, MEMBER 6"/>
    <property type="match status" value="1"/>
</dbReference>
<gene>
    <name evidence="7" type="ORF">FSP39_024495</name>
</gene>
<comment type="caution">
    <text evidence="7">The sequence shown here is derived from an EMBL/GenBank/DDBJ whole genome shotgun (WGS) entry which is preliminary data.</text>
</comment>
<dbReference type="Proteomes" id="UP001186944">
    <property type="component" value="Unassembled WGS sequence"/>
</dbReference>
<dbReference type="PANTHER" id="PTHR13800:SF12">
    <property type="entry name" value="TRANSIENT RECEPTOR POTENTIAL CATION CHANNEL SUBFAMILY M MEMBER-LIKE 2"/>
    <property type="match status" value="1"/>
</dbReference>